<dbReference type="GO" id="GO:0008237">
    <property type="term" value="F:metallopeptidase activity"/>
    <property type="evidence" value="ECO:0007669"/>
    <property type="project" value="InterPro"/>
</dbReference>
<evidence type="ECO:0000256" key="1">
    <source>
        <dbReference type="ARBA" id="ARBA00001913"/>
    </source>
</evidence>
<dbReference type="Proteomes" id="UP000004162">
    <property type="component" value="Unassembled WGS sequence"/>
</dbReference>
<dbReference type="EMBL" id="AASE01000014">
    <property type="protein sequence ID" value="EAT58714.1"/>
    <property type="molecule type" value="Genomic_DNA"/>
</dbReference>
<dbReference type="InterPro" id="IPR013858">
    <property type="entry name" value="Peptidase_M10B_C"/>
</dbReference>
<evidence type="ECO:0000313" key="9">
    <source>
        <dbReference type="Proteomes" id="UP000004162"/>
    </source>
</evidence>
<evidence type="ECO:0000256" key="5">
    <source>
        <dbReference type="ARBA" id="ARBA00022737"/>
    </source>
</evidence>
<feature type="domain" description="SbsA Ig-like" evidence="7">
    <location>
        <begin position="419"/>
        <end position="526"/>
    </location>
</feature>
<dbReference type="SUPFAM" id="SSF51120">
    <property type="entry name" value="beta-Roll"/>
    <property type="match status" value="1"/>
</dbReference>
<dbReference type="InterPro" id="IPR011049">
    <property type="entry name" value="Serralysin-like_metalloprot_C"/>
</dbReference>
<dbReference type="InterPro" id="IPR001343">
    <property type="entry name" value="Hemolysn_Ca-bd"/>
</dbReference>
<comment type="caution">
    <text evidence="8">The sequence shown here is derived from an EMBL/GenBank/DDBJ whole genome shotgun (WGS) entry which is preliminary data.</text>
</comment>
<keyword evidence="3" id="KW-0964">Secreted</keyword>
<dbReference type="OrthoDB" id="596127at2"/>
<comment type="subcellular location">
    <subcellularLocation>
        <location evidence="2">Secreted</location>
    </subcellularLocation>
</comment>
<accession>Q0YQV5</accession>
<keyword evidence="5" id="KW-0677">Repeat</keyword>
<dbReference type="SUPFAM" id="SSF55486">
    <property type="entry name" value="Metalloproteases ('zincins'), catalytic domain"/>
    <property type="match status" value="1"/>
</dbReference>
<evidence type="ECO:0000256" key="3">
    <source>
        <dbReference type="ARBA" id="ARBA00022525"/>
    </source>
</evidence>
<sequence>MPTPFTSSATTTFSLSGLTTLDALLSTELQKWSAGSNSSVSLSYSFPWTTNSTPVWQAEYSDMLEQEASEHFGLTAAQIAEVNHALQTWADVALLNFTEVADDPDSVGDFRLAFSSAVDGYWGWCYFPDSTWASAGDVWINPLFATGSSWTSGSFNYYSLIHETGHGLGLKHPGNYSEGSSSTEIYFPASLDYRNYSVMSYNDFQTWFFDTSLQEYIAVVPETPMVYDIEAIQYLYGTNNNYRTGNTTYTFDPATPFYKSIWDSGGTDTIDISNFSTDCTIDLTPGSYSTLHYINTGTRSDLYDGSNNLGIAFGVTLEMVNGGSGNDTIKGNRAGNSLYGGSGNDTVTGGAGDDILNGGDGTDKAVYSGNFSDYSISYDGATDTYTITDKSADRDGSDRVSGFEQFQFADAVKADILVPTVTQFSPADGAVNAGNWDDIVITFSEVIQKGSGTVAIHLGSATGSLLEPAYDVSTSTNLTISESRLTIKPDLSFAFSTHYFVTFDTGSITDREGNSPDGLQSYDFTTADPYIDNSGGSGAGPVLAGVGSIAILAWVIL</sequence>
<evidence type="ECO:0000256" key="2">
    <source>
        <dbReference type="ARBA" id="ARBA00004613"/>
    </source>
</evidence>
<dbReference type="AlphaFoldDB" id="Q0YQV5"/>
<dbReference type="Pfam" id="PF13205">
    <property type="entry name" value="Big_5"/>
    <property type="match status" value="1"/>
</dbReference>
<dbReference type="InterPro" id="IPR032812">
    <property type="entry name" value="SbsA_Ig"/>
</dbReference>
<keyword evidence="4" id="KW-0732">Signal</keyword>
<organism evidence="8 9">
    <name type="scientific">Chlorobium ferrooxidans DSM 13031</name>
    <dbReference type="NCBI Taxonomy" id="377431"/>
    <lineage>
        <taxon>Bacteria</taxon>
        <taxon>Pseudomonadati</taxon>
        <taxon>Chlorobiota</taxon>
        <taxon>Chlorobiia</taxon>
        <taxon>Chlorobiales</taxon>
        <taxon>Chlorobiaceae</taxon>
        <taxon>Chlorobium/Pelodictyon group</taxon>
        <taxon>Chlorobium</taxon>
    </lineage>
</organism>
<reference evidence="8 9" key="2">
    <citation type="submission" date="2006-07" db="EMBL/GenBank/DDBJ databases">
        <title>Sequencing of the draft genome and assembly of Chlorobium ferroxidans DSM 13031.</title>
        <authorList>
            <consortium name="US DOE Joint Genome Institute (JGI-PGF)"/>
            <person name="Copeland A."/>
            <person name="Lucas S."/>
            <person name="Lapidus A."/>
            <person name="Barry K."/>
            <person name="Glavina del Rio T."/>
            <person name="Dalin E."/>
            <person name="Tice H."/>
            <person name="Bruce D."/>
            <person name="Pitluck S."/>
            <person name="Richardson P."/>
        </authorList>
    </citation>
    <scope>NUCLEOTIDE SEQUENCE [LARGE SCALE GENOMIC DNA]</scope>
    <source>
        <strain evidence="8 9">DSM 13031</strain>
    </source>
</reference>
<comment type="cofactor">
    <cofactor evidence="1">
        <name>Ca(2+)</name>
        <dbReference type="ChEBI" id="CHEBI:29108"/>
    </cofactor>
</comment>
<dbReference type="InterPro" id="IPR024079">
    <property type="entry name" value="MetalloPept_cat_dom_sf"/>
</dbReference>
<dbReference type="PRINTS" id="PR00313">
    <property type="entry name" value="CABNDNGRPT"/>
</dbReference>
<dbReference type="CDD" id="cd04277">
    <property type="entry name" value="ZnMc_serralysin_like"/>
    <property type="match status" value="1"/>
</dbReference>
<dbReference type="Gene3D" id="2.150.10.10">
    <property type="entry name" value="Serralysin-like metalloprotease, C-terminal"/>
    <property type="match status" value="1"/>
</dbReference>
<dbReference type="RefSeq" id="WP_006366675.1">
    <property type="nucleotide sequence ID" value="NZ_AASE01000014.1"/>
</dbReference>
<keyword evidence="9" id="KW-1185">Reference proteome</keyword>
<name>Q0YQV5_9CHLB</name>
<reference evidence="8 9" key="1">
    <citation type="submission" date="2006-07" db="EMBL/GenBank/DDBJ databases">
        <title>Annotation of the draft genome assembly of Chlorobium ferroxidans DSM 13031.</title>
        <authorList>
            <consortium name="US DOE Joint Genome Institute (JGI-ORNL)"/>
            <person name="Larimer F."/>
            <person name="Land M."/>
            <person name="Hauser L."/>
        </authorList>
    </citation>
    <scope>NUCLEOTIDE SEQUENCE [LARGE SCALE GENOMIC DNA]</scope>
    <source>
        <strain evidence="8 9">DSM 13031</strain>
    </source>
</reference>
<dbReference type="InterPro" id="IPR034033">
    <property type="entry name" value="Serralysin-like"/>
</dbReference>
<evidence type="ECO:0000256" key="4">
    <source>
        <dbReference type="ARBA" id="ARBA00022729"/>
    </source>
</evidence>
<feature type="domain" description="Peptidase M10 serralysin C-terminal" evidence="6">
    <location>
        <begin position="235"/>
        <end position="390"/>
    </location>
</feature>
<dbReference type="GO" id="GO:0005615">
    <property type="term" value="C:extracellular space"/>
    <property type="evidence" value="ECO:0007669"/>
    <property type="project" value="InterPro"/>
</dbReference>
<proteinExistence type="predicted"/>
<evidence type="ECO:0000313" key="8">
    <source>
        <dbReference type="EMBL" id="EAT58714.1"/>
    </source>
</evidence>
<dbReference type="Pfam" id="PF00353">
    <property type="entry name" value="HemolysinCabind"/>
    <property type="match status" value="1"/>
</dbReference>
<dbReference type="Gene3D" id="3.40.390.10">
    <property type="entry name" value="Collagenase (Catalytic Domain)"/>
    <property type="match status" value="1"/>
</dbReference>
<dbReference type="GO" id="GO:0005509">
    <property type="term" value="F:calcium ion binding"/>
    <property type="evidence" value="ECO:0007669"/>
    <property type="project" value="InterPro"/>
</dbReference>
<evidence type="ECO:0000259" key="7">
    <source>
        <dbReference type="Pfam" id="PF13205"/>
    </source>
</evidence>
<gene>
    <name evidence="8" type="ORF">CferDRAFT_0758</name>
</gene>
<dbReference type="Pfam" id="PF08548">
    <property type="entry name" value="Peptidase_M10_C"/>
    <property type="match status" value="1"/>
</dbReference>
<evidence type="ECO:0000259" key="6">
    <source>
        <dbReference type="Pfam" id="PF08548"/>
    </source>
</evidence>
<protein>
    <submittedName>
        <fullName evidence="8">Hemolysin-type calcium-binding region:Peptidase M10A and M12B, matrixin and adamalysin</fullName>
    </submittedName>
</protein>